<evidence type="ECO:0000256" key="2">
    <source>
        <dbReference type="ARBA" id="ARBA00022475"/>
    </source>
</evidence>
<dbReference type="Pfam" id="PF02687">
    <property type="entry name" value="FtsX"/>
    <property type="match status" value="1"/>
</dbReference>
<sequence length="886" mass="98121">MIGLAGRSGEGKSTLLHVLGTLLVPPTADNSGFQIAYQFPGEIDPGFVYDLRSHDASVQKLRNTAFGFVFQQHFNLPCMSTVANVALPHLLRPSFSWKLAQPRCRSLLTHLKLDDVHYNKYPAELSGGMNQRVAIGRALMHQPPFLFADEPTASLDAGLKTTVLTLLRKHADLGACVIIVSHELGDLARYCDRILVVGGGQLRFPFRDPDSDQDSALPALPELPSVESSQPRFRNDEAVRHVLQTITPHIWSEPSSSPPSTDHKSVCNGVDSALTVPASLSPHHGGRPAMRKNIWAFAFREVWGRRHRMAHLMTAVMVVLGTAVFTYLADLSRGVVSYIKNRDLSAPDEFINRIYVDASSNKNRLTDTQAQFLSDIKGLRAPPTFYQSGEAIYFLPPMRTNRNDAVRAEVVSVPIGDDALKSVHLHDRQIARLGVCYLTGGPFLINDRDRAGIIVSRRFLRTRYWNIDDEDRPASGIPDPETFPSYLIVQLPGGGRWDPPGFNGRVKIPINGVFEYPAPIIATAPAGKEQYLPGMFVPEGFYRRLSTWDPSFPLVYPSVEGHELVADYQLVRQITFSIPKAADASWSKTESRGWYYLRHIFRDVPLNPMQTQDGSLQVTLAFDQSEHRVAPEGFEKTPESNKLRKIIEEDAKGGPAKVSYDTISAQSIARNLPPLDTLPPQYTRVLLRFTDMHDVPPALDSIRQKYGREMESEAPFAEAISKFSNIEKLMSILSLSIFILFVTMLTYVCVTTAFQHVLKKTSDIGILRVHGMSPVSIALVYLVELAMLICPAAIAGLILATACAWLTNDTVATWVGGIGTPKSLLDSNLATSSPAVFASLQEGWLRSILNLLILSTCVFSVVSATTLFTVRLIRRKQIVQCLRGGE</sequence>
<dbReference type="EMBL" id="CP053452">
    <property type="protein sequence ID" value="QJW93209.1"/>
    <property type="molecule type" value="Genomic_DNA"/>
</dbReference>
<evidence type="ECO:0000256" key="4">
    <source>
        <dbReference type="ARBA" id="ARBA00022989"/>
    </source>
</evidence>
<feature type="transmembrane region" description="Helical" evidence="6">
    <location>
        <begin position="848"/>
        <end position="873"/>
    </location>
</feature>
<dbReference type="KEGG" id="ftj:FTUN_0714"/>
<proteinExistence type="predicted"/>
<dbReference type="InterPro" id="IPR027417">
    <property type="entry name" value="P-loop_NTPase"/>
</dbReference>
<evidence type="ECO:0000259" key="7">
    <source>
        <dbReference type="PROSITE" id="PS50893"/>
    </source>
</evidence>
<feature type="transmembrane region" description="Helical" evidence="6">
    <location>
        <begin position="309"/>
        <end position="329"/>
    </location>
</feature>
<keyword evidence="5 6" id="KW-0472">Membrane</keyword>
<feature type="transmembrane region" description="Helical" evidence="6">
    <location>
        <begin position="775"/>
        <end position="807"/>
    </location>
</feature>
<dbReference type="AlphaFoldDB" id="A0A6M5YGP1"/>
<dbReference type="PANTHER" id="PTHR24220">
    <property type="entry name" value="IMPORT ATP-BINDING PROTEIN"/>
    <property type="match status" value="1"/>
</dbReference>
<feature type="transmembrane region" description="Helical" evidence="6">
    <location>
        <begin position="729"/>
        <end position="754"/>
    </location>
</feature>
<organism evidence="8 9">
    <name type="scientific">Frigoriglobus tundricola</name>
    <dbReference type="NCBI Taxonomy" id="2774151"/>
    <lineage>
        <taxon>Bacteria</taxon>
        <taxon>Pseudomonadati</taxon>
        <taxon>Planctomycetota</taxon>
        <taxon>Planctomycetia</taxon>
        <taxon>Gemmatales</taxon>
        <taxon>Gemmataceae</taxon>
        <taxon>Frigoriglobus</taxon>
    </lineage>
</organism>
<keyword evidence="3 6" id="KW-0812">Transmembrane</keyword>
<dbReference type="GO" id="GO:0005886">
    <property type="term" value="C:plasma membrane"/>
    <property type="evidence" value="ECO:0007669"/>
    <property type="project" value="UniProtKB-SubCell"/>
</dbReference>
<comment type="subcellular location">
    <subcellularLocation>
        <location evidence="1">Cell membrane</location>
        <topology evidence="1">Multi-pass membrane protein</topology>
    </subcellularLocation>
</comment>
<keyword evidence="9" id="KW-1185">Reference proteome</keyword>
<protein>
    <recommendedName>
        <fullName evidence="7">ABC transporter domain-containing protein</fullName>
    </recommendedName>
</protein>
<dbReference type="Proteomes" id="UP000503447">
    <property type="component" value="Chromosome"/>
</dbReference>
<reference evidence="9" key="1">
    <citation type="submission" date="2020-05" db="EMBL/GenBank/DDBJ databases">
        <title>Frigoriglobus tundricola gen. nov., sp. nov., a psychrotolerant cellulolytic planctomycete of the family Gemmataceae with two divergent copies of 16S rRNA gene.</title>
        <authorList>
            <person name="Kulichevskaya I.S."/>
            <person name="Ivanova A.A."/>
            <person name="Naumoff D.G."/>
            <person name="Beletsky A.V."/>
            <person name="Rijpstra W.I.C."/>
            <person name="Sinninghe Damste J.S."/>
            <person name="Mardanov A.V."/>
            <person name="Ravin N.V."/>
            <person name="Dedysh S.N."/>
        </authorList>
    </citation>
    <scope>NUCLEOTIDE SEQUENCE [LARGE SCALE GENOMIC DNA]</scope>
    <source>
        <strain evidence="9">PL17</strain>
    </source>
</reference>
<accession>A0A6M5YGP1</accession>
<feature type="domain" description="ABC transporter" evidence="7">
    <location>
        <begin position="2"/>
        <end position="224"/>
    </location>
</feature>
<evidence type="ECO:0000313" key="9">
    <source>
        <dbReference type="Proteomes" id="UP000503447"/>
    </source>
</evidence>
<evidence type="ECO:0000256" key="6">
    <source>
        <dbReference type="SAM" id="Phobius"/>
    </source>
</evidence>
<dbReference type="InterPro" id="IPR003439">
    <property type="entry name" value="ABC_transporter-like_ATP-bd"/>
</dbReference>
<dbReference type="GO" id="GO:0016887">
    <property type="term" value="F:ATP hydrolysis activity"/>
    <property type="evidence" value="ECO:0007669"/>
    <property type="project" value="InterPro"/>
</dbReference>
<evidence type="ECO:0000256" key="5">
    <source>
        <dbReference type="ARBA" id="ARBA00023136"/>
    </source>
</evidence>
<keyword evidence="2" id="KW-1003">Cell membrane</keyword>
<dbReference type="SUPFAM" id="SSF52540">
    <property type="entry name" value="P-loop containing nucleoside triphosphate hydrolases"/>
    <property type="match status" value="1"/>
</dbReference>
<evidence type="ECO:0000256" key="3">
    <source>
        <dbReference type="ARBA" id="ARBA00022692"/>
    </source>
</evidence>
<dbReference type="GO" id="GO:0022857">
    <property type="term" value="F:transmembrane transporter activity"/>
    <property type="evidence" value="ECO:0007669"/>
    <property type="project" value="TreeGrafter"/>
</dbReference>
<dbReference type="InterPro" id="IPR003838">
    <property type="entry name" value="ABC3_permease_C"/>
</dbReference>
<dbReference type="Gene3D" id="3.40.50.300">
    <property type="entry name" value="P-loop containing nucleotide triphosphate hydrolases"/>
    <property type="match status" value="1"/>
</dbReference>
<dbReference type="Pfam" id="PF00005">
    <property type="entry name" value="ABC_tran"/>
    <property type="match status" value="1"/>
</dbReference>
<name>A0A6M5YGP1_9BACT</name>
<dbReference type="GO" id="GO:0005524">
    <property type="term" value="F:ATP binding"/>
    <property type="evidence" value="ECO:0007669"/>
    <property type="project" value="InterPro"/>
</dbReference>
<evidence type="ECO:0000313" key="8">
    <source>
        <dbReference type="EMBL" id="QJW93209.1"/>
    </source>
</evidence>
<evidence type="ECO:0000256" key="1">
    <source>
        <dbReference type="ARBA" id="ARBA00004651"/>
    </source>
</evidence>
<gene>
    <name evidence="8" type="ORF">FTUN_0714</name>
</gene>
<keyword evidence="4 6" id="KW-1133">Transmembrane helix</keyword>
<dbReference type="InterPro" id="IPR015854">
    <property type="entry name" value="ABC_transpr_LolD-like"/>
</dbReference>
<dbReference type="PROSITE" id="PS50893">
    <property type="entry name" value="ABC_TRANSPORTER_2"/>
    <property type="match status" value="1"/>
</dbReference>